<dbReference type="Proteomes" id="UP001500279">
    <property type="component" value="Unassembled WGS sequence"/>
</dbReference>
<comment type="caution">
    <text evidence="7">The sequence shown here is derived from an EMBL/GenBank/DDBJ whole genome shotgun (WGS) entry which is preliminary data.</text>
</comment>
<feature type="domain" description="Solute-binding protein family 5" evidence="6">
    <location>
        <begin position="91"/>
        <end position="527"/>
    </location>
</feature>
<dbReference type="Pfam" id="PF00496">
    <property type="entry name" value="SBP_bac_5"/>
    <property type="match status" value="1"/>
</dbReference>
<keyword evidence="4 5" id="KW-0732">Signal</keyword>
<evidence type="ECO:0000256" key="5">
    <source>
        <dbReference type="SAM" id="SignalP"/>
    </source>
</evidence>
<name>A0ABP3UVT2_9BURK</name>
<dbReference type="InterPro" id="IPR000914">
    <property type="entry name" value="SBP_5_dom"/>
</dbReference>
<gene>
    <name evidence="7" type="ORF">GCM10009107_06260</name>
</gene>
<evidence type="ECO:0000256" key="4">
    <source>
        <dbReference type="ARBA" id="ARBA00022729"/>
    </source>
</evidence>
<dbReference type="InterPro" id="IPR030678">
    <property type="entry name" value="Peptide/Ni-bd"/>
</dbReference>
<feature type="signal peptide" evidence="5">
    <location>
        <begin position="1"/>
        <end position="36"/>
    </location>
</feature>
<keyword evidence="8" id="KW-1185">Reference proteome</keyword>
<dbReference type="EMBL" id="BAAAEW010000004">
    <property type="protein sequence ID" value="GAA0742589.1"/>
    <property type="molecule type" value="Genomic_DNA"/>
</dbReference>
<reference evidence="8" key="1">
    <citation type="journal article" date="2019" name="Int. J. Syst. Evol. Microbiol.">
        <title>The Global Catalogue of Microorganisms (GCM) 10K type strain sequencing project: providing services to taxonomists for standard genome sequencing and annotation.</title>
        <authorList>
            <consortium name="The Broad Institute Genomics Platform"/>
            <consortium name="The Broad Institute Genome Sequencing Center for Infectious Disease"/>
            <person name="Wu L."/>
            <person name="Ma J."/>
        </authorList>
    </citation>
    <scope>NUCLEOTIDE SEQUENCE [LARGE SCALE GENOMIC DNA]</scope>
    <source>
        <strain evidence="8">JCM 15503</strain>
    </source>
</reference>
<accession>A0ABP3UVT2</accession>
<dbReference type="InterPro" id="IPR006311">
    <property type="entry name" value="TAT_signal"/>
</dbReference>
<evidence type="ECO:0000313" key="7">
    <source>
        <dbReference type="EMBL" id="GAA0742589.1"/>
    </source>
</evidence>
<evidence type="ECO:0000313" key="8">
    <source>
        <dbReference type="Proteomes" id="UP001500279"/>
    </source>
</evidence>
<organism evidence="7 8">
    <name type="scientific">Ideonella azotifigens</name>
    <dbReference type="NCBI Taxonomy" id="513160"/>
    <lineage>
        <taxon>Bacteria</taxon>
        <taxon>Pseudomonadati</taxon>
        <taxon>Pseudomonadota</taxon>
        <taxon>Betaproteobacteria</taxon>
        <taxon>Burkholderiales</taxon>
        <taxon>Sphaerotilaceae</taxon>
        <taxon>Ideonella</taxon>
    </lineage>
</organism>
<dbReference type="SUPFAM" id="SSF53850">
    <property type="entry name" value="Periplasmic binding protein-like II"/>
    <property type="match status" value="1"/>
</dbReference>
<dbReference type="InterPro" id="IPR039424">
    <property type="entry name" value="SBP_5"/>
</dbReference>
<protein>
    <submittedName>
        <fullName evidence="7">ABC transporter substrate-binding protein</fullName>
    </submittedName>
</protein>
<feature type="chain" id="PRO_5046885920" evidence="5">
    <location>
        <begin position="37"/>
        <end position="617"/>
    </location>
</feature>
<evidence type="ECO:0000259" key="6">
    <source>
        <dbReference type="Pfam" id="PF00496"/>
    </source>
</evidence>
<dbReference type="Gene3D" id="3.40.190.10">
    <property type="entry name" value="Periplasmic binding protein-like II"/>
    <property type="match status" value="1"/>
</dbReference>
<dbReference type="PIRSF" id="PIRSF002741">
    <property type="entry name" value="MppA"/>
    <property type="match status" value="1"/>
</dbReference>
<dbReference type="PROSITE" id="PS51318">
    <property type="entry name" value="TAT"/>
    <property type="match status" value="1"/>
</dbReference>
<comment type="subcellular location">
    <subcellularLocation>
        <location evidence="1">Cell envelope</location>
    </subcellularLocation>
</comment>
<keyword evidence="3" id="KW-0813">Transport</keyword>
<sequence length="617" mass="69153">MSSIDLDAPVNPGRRTALGMAAAAAGGLLAPGLASAAPSAGDVSPKVLRYAFRVAETGFDPAKLSDLYSRIITAHLFEGLYGYDYLAEPAKIKPLTAAALPEVSADFRVFTVKLKPGIFFTDDEAFGGKPRELVAQDYVYSIKRFADPANKSPAWGELEELRLVGLAEVREEALSKRTPFDYEREVAGLRALDRYTIRFEVREPQPRLVEFLAQGDLYGALAREVVERYGDQIPAHPVGTGPFKLVQWRRSSLVALERNPQYREVLYDAEPAADDAEGQAMLAKYKGRRLPLVDRVEVSIIEENQPRWLSFLNQQHDFIERVPEEFINIAMPGGKLAANLKHQGIQGYRTLYWDVVVTLYNMEHPVIGGYTPDKVALRRAINLGTNIQREISLGRRGQAIPAQAMEVPHTTGYDPKFKTEMSDFDPGRARALLDLYGYLDKDGDGWREMPDGSPLVLVKNTQPDQFTRGLEEIWQRDMQAIGLKVDLRIAKWPENLRTAQAGKAMIWDVASSSSQPDGQGALGRLYGPMSGGANLARFKNKQFDAIYDKMKALPDGPERLALFQEAKRIAVAYAPYKNHVHRYVTDMAHPWVQGYRRPVFHNDFWHYVDVDNSLKKA</sequence>
<dbReference type="PANTHER" id="PTHR30290:SF10">
    <property type="entry name" value="PERIPLASMIC OLIGOPEPTIDE-BINDING PROTEIN-RELATED"/>
    <property type="match status" value="1"/>
</dbReference>
<dbReference type="Gene3D" id="3.90.76.10">
    <property type="entry name" value="Dipeptide-binding Protein, Domain 1"/>
    <property type="match status" value="1"/>
</dbReference>
<evidence type="ECO:0000256" key="3">
    <source>
        <dbReference type="ARBA" id="ARBA00022448"/>
    </source>
</evidence>
<proteinExistence type="inferred from homology"/>
<dbReference type="RefSeq" id="WP_231010353.1">
    <property type="nucleotide sequence ID" value="NZ_BAAAEW010000004.1"/>
</dbReference>
<evidence type="ECO:0000256" key="1">
    <source>
        <dbReference type="ARBA" id="ARBA00004196"/>
    </source>
</evidence>
<dbReference type="PANTHER" id="PTHR30290">
    <property type="entry name" value="PERIPLASMIC BINDING COMPONENT OF ABC TRANSPORTER"/>
    <property type="match status" value="1"/>
</dbReference>
<comment type="similarity">
    <text evidence="2">Belongs to the bacterial solute-binding protein 5 family.</text>
</comment>
<evidence type="ECO:0000256" key="2">
    <source>
        <dbReference type="ARBA" id="ARBA00005695"/>
    </source>
</evidence>
<dbReference type="Gene3D" id="3.10.105.10">
    <property type="entry name" value="Dipeptide-binding Protein, Domain 3"/>
    <property type="match status" value="1"/>
</dbReference>